<dbReference type="Pfam" id="PF00171">
    <property type="entry name" value="Aldedh"/>
    <property type="match status" value="1"/>
</dbReference>
<comment type="catalytic activity">
    <reaction evidence="5">
        <text>L-glutamate 5-semialdehyde + NAD(+) + H2O = L-glutamate + NADH + 2 H(+)</text>
        <dbReference type="Rhea" id="RHEA:30235"/>
        <dbReference type="ChEBI" id="CHEBI:15377"/>
        <dbReference type="ChEBI" id="CHEBI:15378"/>
        <dbReference type="ChEBI" id="CHEBI:29985"/>
        <dbReference type="ChEBI" id="CHEBI:57540"/>
        <dbReference type="ChEBI" id="CHEBI:57945"/>
        <dbReference type="ChEBI" id="CHEBI:58066"/>
        <dbReference type="EC" id="1.2.1.88"/>
    </reaction>
</comment>
<evidence type="ECO:0000256" key="2">
    <source>
        <dbReference type="ARBA" id="ARBA00012884"/>
    </source>
</evidence>
<feature type="non-terminal residue" evidence="7">
    <location>
        <position position="130"/>
    </location>
</feature>
<evidence type="ECO:0000256" key="4">
    <source>
        <dbReference type="ARBA" id="ARBA00023027"/>
    </source>
</evidence>
<dbReference type="PROSITE" id="PS00687">
    <property type="entry name" value="ALDEHYDE_DEHYDR_GLU"/>
    <property type="match status" value="1"/>
</dbReference>
<dbReference type="InterPro" id="IPR016162">
    <property type="entry name" value="Ald_DH_N"/>
</dbReference>
<dbReference type="EMBL" id="AUZY01004723">
    <property type="protein sequence ID" value="EQD62072.1"/>
    <property type="molecule type" value="Genomic_DNA"/>
</dbReference>
<evidence type="ECO:0000313" key="7">
    <source>
        <dbReference type="EMBL" id="EQD62072.1"/>
    </source>
</evidence>
<dbReference type="InterPro" id="IPR015590">
    <property type="entry name" value="Aldehyde_DH_dom"/>
</dbReference>
<dbReference type="PROSITE" id="PS00070">
    <property type="entry name" value="ALDEHYDE_DEHYDR_CYS"/>
    <property type="match status" value="1"/>
</dbReference>
<dbReference type="Gene3D" id="3.40.309.10">
    <property type="entry name" value="Aldehyde Dehydrogenase, Chain A, domain 2"/>
    <property type="match status" value="1"/>
</dbReference>
<comment type="pathway">
    <text evidence="1">Amino-acid degradation; L-proline degradation into L-glutamate; L-glutamate from L-proline: step 2/2.</text>
</comment>
<dbReference type="GO" id="GO:0003842">
    <property type="term" value="F:L-glutamate gamma-semialdehyde dehydrogenase activity"/>
    <property type="evidence" value="ECO:0007669"/>
    <property type="project" value="UniProtKB-EC"/>
</dbReference>
<name>T1AX84_9ZZZZ</name>
<protein>
    <recommendedName>
        <fullName evidence="2">L-glutamate gamma-semialdehyde dehydrogenase</fullName>
        <ecNumber evidence="2">1.2.1.88</ecNumber>
    </recommendedName>
</protein>
<evidence type="ECO:0000256" key="1">
    <source>
        <dbReference type="ARBA" id="ARBA00004786"/>
    </source>
</evidence>
<accession>T1AX84</accession>
<dbReference type="InterPro" id="IPR016160">
    <property type="entry name" value="Ald_DH_CS_CYS"/>
</dbReference>
<proteinExistence type="predicted"/>
<gene>
    <name evidence="7" type="ORF">B1B_07431</name>
</gene>
<dbReference type="InterPro" id="IPR016161">
    <property type="entry name" value="Ald_DH/histidinol_DH"/>
</dbReference>
<keyword evidence="3 7" id="KW-0560">Oxidoreductase</keyword>
<evidence type="ECO:0000259" key="6">
    <source>
        <dbReference type="Pfam" id="PF00171"/>
    </source>
</evidence>
<dbReference type="GO" id="GO:0010133">
    <property type="term" value="P:L-proline catabolic process to L-glutamate"/>
    <property type="evidence" value="ECO:0007669"/>
    <property type="project" value="TreeGrafter"/>
</dbReference>
<dbReference type="Gene3D" id="3.40.605.10">
    <property type="entry name" value="Aldehyde Dehydrogenase, Chain A, domain 1"/>
    <property type="match status" value="1"/>
</dbReference>
<reference evidence="7" key="2">
    <citation type="journal article" date="2014" name="ISME J.">
        <title>Microbial stratification in low pH oxic and suboxic macroscopic growths along an acid mine drainage.</title>
        <authorList>
            <person name="Mendez-Garcia C."/>
            <person name="Mesa V."/>
            <person name="Sprenger R.R."/>
            <person name="Richter M."/>
            <person name="Diez M.S."/>
            <person name="Solano J."/>
            <person name="Bargiela R."/>
            <person name="Golyshina O.V."/>
            <person name="Manteca A."/>
            <person name="Ramos J.L."/>
            <person name="Gallego J.R."/>
            <person name="Llorente I."/>
            <person name="Martins Dos Santos V.A."/>
            <person name="Jensen O.N."/>
            <person name="Pelaez A.I."/>
            <person name="Sanchez J."/>
            <person name="Ferrer M."/>
        </authorList>
    </citation>
    <scope>NUCLEOTIDE SEQUENCE</scope>
</reference>
<dbReference type="GO" id="GO:0009898">
    <property type="term" value="C:cytoplasmic side of plasma membrane"/>
    <property type="evidence" value="ECO:0007669"/>
    <property type="project" value="TreeGrafter"/>
</dbReference>
<evidence type="ECO:0000256" key="3">
    <source>
        <dbReference type="ARBA" id="ARBA00023002"/>
    </source>
</evidence>
<organism evidence="7">
    <name type="scientific">mine drainage metagenome</name>
    <dbReference type="NCBI Taxonomy" id="410659"/>
    <lineage>
        <taxon>unclassified sequences</taxon>
        <taxon>metagenomes</taxon>
        <taxon>ecological metagenomes</taxon>
    </lineage>
</organism>
<comment type="caution">
    <text evidence="7">The sequence shown here is derived from an EMBL/GenBank/DDBJ whole genome shotgun (WGS) entry which is preliminary data.</text>
</comment>
<dbReference type="InterPro" id="IPR050485">
    <property type="entry name" value="Proline_metab_enzyme"/>
</dbReference>
<dbReference type="AlphaFoldDB" id="T1AX84"/>
<sequence length="130" mass="14002">MVSNKLVSGIAFTGSRTVGLKMVESSASSGSQKIFVVEMGGKNPCIVSKNADIEKAVKGSVSAAFGFSGQKCSALSRLYVHESIKEKFISRLIEKTRALKVGSPIEKENYIGPLISENAYKMYVYAVEKA</sequence>
<feature type="domain" description="Aldehyde dehydrogenase" evidence="6">
    <location>
        <begin position="1"/>
        <end position="129"/>
    </location>
</feature>
<dbReference type="InterPro" id="IPR016163">
    <property type="entry name" value="Ald_DH_C"/>
</dbReference>
<reference evidence="7" key="1">
    <citation type="submission" date="2013-08" db="EMBL/GenBank/DDBJ databases">
        <authorList>
            <person name="Mendez C."/>
            <person name="Richter M."/>
            <person name="Ferrer M."/>
            <person name="Sanchez J."/>
        </authorList>
    </citation>
    <scope>NUCLEOTIDE SEQUENCE</scope>
</reference>
<evidence type="ECO:0000256" key="5">
    <source>
        <dbReference type="ARBA" id="ARBA00048142"/>
    </source>
</evidence>
<dbReference type="EC" id="1.2.1.88" evidence="2"/>
<keyword evidence="4" id="KW-0520">NAD</keyword>
<dbReference type="InterPro" id="IPR029510">
    <property type="entry name" value="Ald_DH_CS_GLU"/>
</dbReference>
<dbReference type="PANTHER" id="PTHR42862">
    <property type="entry name" value="DELTA-1-PYRROLINE-5-CARBOXYLATE DEHYDROGENASE 1, ISOFORM A-RELATED"/>
    <property type="match status" value="1"/>
</dbReference>
<dbReference type="PANTHER" id="PTHR42862:SF1">
    <property type="entry name" value="DELTA-1-PYRROLINE-5-CARBOXYLATE DEHYDROGENASE 2, ISOFORM A-RELATED"/>
    <property type="match status" value="1"/>
</dbReference>
<dbReference type="SUPFAM" id="SSF53720">
    <property type="entry name" value="ALDH-like"/>
    <property type="match status" value="1"/>
</dbReference>